<comment type="subcellular location">
    <subcellularLocation>
        <location evidence="10">Cell inner membrane</location>
        <topology evidence="10">Single-pass membrane protein</topology>
    </subcellularLocation>
    <subcellularLocation>
        <location evidence="1">Cell membrane</location>
        <topology evidence="1">Single-pass membrane protein</topology>
    </subcellularLocation>
</comment>
<evidence type="ECO:0000256" key="4">
    <source>
        <dbReference type="ARBA" id="ARBA00022519"/>
    </source>
</evidence>
<keyword evidence="4 10" id="KW-0997">Cell inner membrane</keyword>
<protein>
    <recommendedName>
        <fullName evidence="10">Tol-Pal system protein TolR</fullName>
    </recommendedName>
</protein>
<evidence type="ECO:0000256" key="3">
    <source>
        <dbReference type="ARBA" id="ARBA00022475"/>
    </source>
</evidence>
<proteinExistence type="inferred from homology"/>
<evidence type="ECO:0000256" key="6">
    <source>
        <dbReference type="ARBA" id="ARBA00022692"/>
    </source>
</evidence>
<comment type="subunit">
    <text evidence="10">The Tol-Pal system is composed of five core proteins: the inner membrane proteins TolA, TolQ and TolR, the periplasmic protein TolB and the outer membrane protein Pal. They form a network linking the inner and outer membranes and the peptidoglycan layer.</text>
</comment>
<dbReference type="InterPro" id="IPR003400">
    <property type="entry name" value="ExbD"/>
</dbReference>
<comment type="caution">
    <text evidence="11">The sequence shown here is derived from an EMBL/GenBank/DDBJ whole genome shotgun (WGS) entry which is preliminary data.</text>
</comment>
<dbReference type="EMBL" id="PKUR01000007">
    <property type="protein sequence ID" value="PLW84628.1"/>
    <property type="molecule type" value="Genomic_DNA"/>
</dbReference>
<gene>
    <name evidence="10 11" type="primary">tolR</name>
    <name evidence="11" type="ORF">C0029_18510</name>
</gene>
<dbReference type="HAMAP" id="MF_02203">
    <property type="entry name" value="TolR"/>
    <property type="match status" value="1"/>
</dbReference>
<dbReference type="Gene3D" id="3.30.420.270">
    <property type="match status" value="1"/>
</dbReference>
<keyword evidence="9 10" id="KW-0131">Cell cycle</keyword>
<keyword evidence="7 10" id="KW-1133">Transmembrane helix</keyword>
<keyword evidence="8 10" id="KW-0472">Membrane</keyword>
<dbReference type="RefSeq" id="WP_066052922.1">
    <property type="nucleotide sequence ID" value="NZ_BMYL01000008.1"/>
</dbReference>
<accession>A0AAP8MBA7</accession>
<reference evidence="11 12" key="1">
    <citation type="submission" date="2018-01" db="EMBL/GenBank/DDBJ databases">
        <title>The draft genome sequence of Halioglobus japonicus S1-36.</title>
        <authorList>
            <person name="Du Z.-J."/>
            <person name="Shi M.-J."/>
        </authorList>
    </citation>
    <scope>NUCLEOTIDE SEQUENCE [LARGE SCALE GENOMIC DNA]</scope>
    <source>
        <strain evidence="11 12">S1-36</strain>
    </source>
</reference>
<name>A0AAP8MBA7_9GAMM</name>
<comment type="function">
    <text evidence="10">Part of the Tol-Pal system, which plays a role in outer membrane invagination during cell division and is important for maintaining outer membrane integrity.</text>
</comment>
<dbReference type="PANTHER" id="PTHR30558:SF7">
    <property type="entry name" value="TOL-PAL SYSTEM PROTEIN TOLR"/>
    <property type="match status" value="1"/>
</dbReference>
<evidence type="ECO:0000256" key="9">
    <source>
        <dbReference type="ARBA" id="ARBA00023306"/>
    </source>
</evidence>
<evidence type="ECO:0000256" key="8">
    <source>
        <dbReference type="ARBA" id="ARBA00023136"/>
    </source>
</evidence>
<dbReference type="NCBIfam" id="TIGR02801">
    <property type="entry name" value="tolR"/>
    <property type="match status" value="1"/>
</dbReference>
<dbReference type="Proteomes" id="UP000235162">
    <property type="component" value="Unassembled WGS sequence"/>
</dbReference>
<dbReference type="PANTHER" id="PTHR30558">
    <property type="entry name" value="EXBD MEMBRANE COMPONENT OF PMF-DRIVEN MACROMOLECULE IMPORT SYSTEM"/>
    <property type="match status" value="1"/>
</dbReference>
<keyword evidence="3 10" id="KW-1003">Cell membrane</keyword>
<keyword evidence="5 10" id="KW-0132">Cell division</keyword>
<dbReference type="InterPro" id="IPR014168">
    <property type="entry name" value="Tol-Pal_TolR"/>
</dbReference>
<organism evidence="11 12">
    <name type="scientific">Halioglobus japonicus</name>
    <dbReference type="NCBI Taxonomy" id="930805"/>
    <lineage>
        <taxon>Bacteria</taxon>
        <taxon>Pseudomonadati</taxon>
        <taxon>Pseudomonadota</taxon>
        <taxon>Gammaproteobacteria</taxon>
        <taxon>Cellvibrionales</taxon>
        <taxon>Halieaceae</taxon>
        <taxon>Halioglobus</taxon>
    </lineage>
</organism>
<dbReference type="GO" id="GO:0051301">
    <property type="term" value="P:cell division"/>
    <property type="evidence" value="ECO:0007669"/>
    <property type="project" value="UniProtKB-UniRule"/>
</dbReference>
<dbReference type="GO" id="GO:0005886">
    <property type="term" value="C:plasma membrane"/>
    <property type="evidence" value="ECO:0007669"/>
    <property type="project" value="UniProtKB-SubCell"/>
</dbReference>
<dbReference type="GO" id="GO:0015031">
    <property type="term" value="P:protein transport"/>
    <property type="evidence" value="ECO:0007669"/>
    <property type="project" value="InterPro"/>
</dbReference>
<dbReference type="KEGG" id="hja:BST95_18810"/>
<feature type="transmembrane region" description="Helical" evidence="10">
    <location>
        <begin position="6"/>
        <end position="27"/>
    </location>
</feature>
<evidence type="ECO:0000256" key="5">
    <source>
        <dbReference type="ARBA" id="ARBA00022618"/>
    </source>
</evidence>
<evidence type="ECO:0000313" key="12">
    <source>
        <dbReference type="Proteomes" id="UP000235162"/>
    </source>
</evidence>
<evidence type="ECO:0000256" key="7">
    <source>
        <dbReference type="ARBA" id="ARBA00022989"/>
    </source>
</evidence>
<dbReference type="Pfam" id="PF02472">
    <property type="entry name" value="ExbD"/>
    <property type="match status" value="1"/>
</dbReference>
<evidence type="ECO:0000256" key="10">
    <source>
        <dbReference type="HAMAP-Rule" id="MF_02203"/>
    </source>
</evidence>
<evidence type="ECO:0000256" key="2">
    <source>
        <dbReference type="ARBA" id="ARBA00005811"/>
    </source>
</evidence>
<dbReference type="GO" id="GO:0022857">
    <property type="term" value="F:transmembrane transporter activity"/>
    <property type="evidence" value="ECO:0007669"/>
    <property type="project" value="InterPro"/>
</dbReference>
<evidence type="ECO:0000256" key="1">
    <source>
        <dbReference type="ARBA" id="ARBA00004162"/>
    </source>
</evidence>
<evidence type="ECO:0000313" key="11">
    <source>
        <dbReference type="EMBL" id="PLW84628.1"/>
    </source>
</evidence>
<keyword evidence="12" id="KW-1185">Reference proteome</keyword>
<comment type="similarity">
    <text evidence="2 10">Belongs to the ExbD/TolR family.</text>
</comment>
<dbReference type="AlphaFoldDB" id="A0AAP8MBA7"/>
<keyword evidence="6 10" id="KW-0812">Transmembrane</keyword>
<sequence length="129" mass="13877">MAEINVVPYIDVMLVLLIIFMVTAPMLMQGVKVDLPEAAADPVENQDSEPLIVSVDASGQLFLNLGQEKQVLALATIKDRVSKVIKRNPDKPVLIWGDEAVPYGEVVTVMVALQQAGAPSVGLVTENPQ</sequence>